<gene>
    <name evidence="12" type="ORF">UCRPC4_g02615</name>
</gene>
<dbReference type="Pfam" id="PF11051">
    <property type="entry name" value="Mannosyl_trans3"/>
    <property type="match status" value="1"/>
</dbReference>
<evidence type="ECO:0000313" key="13">
    <source>
        <dbReference type="Proteomes" id="UP000053317"/>
    </source>
</evidence>
<dbReference type="PANTHER" id="PTHR31392">
    <property type="entry name" value="ALPHA-1,3-MANNOSYLTRANSFERASE MNN1-RELATED"/>
    <property type="match status" value="1"/>
</dbReference>
<keyword evidence="4 12" id="KW-0808">Transferase</keyword>
<sequence length="534" mass="60923">MLTYPRLLRLGLLTSIPLFFVYVVVFRNSHLGVLNEKLAQGGVANLTWLTNGAGDDGLQDAGPEQNGLFIAQGMQSWVEDHPLDVSDFAKKGDRVNALAGLVKIVKDQEYSKKTPWSDTWSSRLLKRELERTLEWEFPWWSSLRGKRRNDEFRPWEKSWWYRPHDTGIVICVGKSNFLFATQLILTLRNVLGSKAPIELAYAGEEDLPVQYRSSLRNLGPNIELVNVLDSFDEARVGLADGKYAIKPFAVLASSYPHVILLDADTVLLQNPDDMLTRFPSYDSTGLLFFHDRAYKTDNTRRDWISSKLHFRNLSKTLTEGLFWREDLWQEMESGVVGIDKTRPEAFMTVLFAAWMNTKDVREKETYEHVLGDKETWWLAAEFARLDYGFVKEYAGIIGTSEMGKKTKICSTHILHMDDTGQRPLWFNGGLVENKALLKTIQSGAEDKQEEQDKREDQNSEKVKDVELGTFTDFMAAGTAMKDMPMWEYTTDEIWCAQGIDVMRIEDVGMTQVMGDVIREGKNAAEKLQQKGLLG</sequence>
<evidence type="ECO:0000256" key="7">
    <source>
        <dbReference type="ARBA" id="ARBA00022989"/>
    </source>
</evidence>
<keyword evidence="7 11" id="KW-1133">Transmembrane helix</keyword>
<evidence type="ECO:0000256" key="9">
    <source>
        <dbReference type="ARBA" id="ARBA00023180"/>
    </source>
</evidence>
<dbReference type="PANTHER" id="PTHR31392:SF1">
    <property type="entry name" value="ALPHA-1,3-MANNOSYLTRANSFERASE MNN1-RELATED"/>
    <property type="match status" value="1"/>
</dbReference>
<name>A0A0G2EPB5_PHACM</name>
<reference evidence="12 13" key="1">
    <citation type="submission" date="2015-05" db="EMBL/GenBank/DDBJ databases">
        <title>Distinctive expansion of gene families associated with plant cell wall degradation and secondary metabolism in the genomes of grapevine trunk pathogens.</title>
        <authorList>
            <person name="Lawrence D.P."/>
            <person name="Travadon R."/>
            <person name="Rolshausen P.E."/>
            <person name="Baumgartner K."/>
        </authorList>
    </citation>
    <scope>NUCLEOTIDE SEQUENCE [LARGE SCALE GENOMIC DNA]</scope>
    <source>
        <strain evidence="12">UCRPC4</strain>
    </source>
</reference>
<organism evidence="12 13">
    <name type="scientific">Phaeomoniella chlamydospora</name>
    <name type="common">Phaeoacremonium chlamydosporum</name>
    <dbReference type="NCBI Taxonomy" id="158046"/>
    <lineage>
        <taxon>Eukaryota</taxon>
        <taxon>Fungi</taxon>
        <taxon>Dikarya</taxon>
        <taxon>Ascomycota</taxon>
        <taxon>Pezizomycotina</taxon>
        <taxon>Eurotiomycetes</taxon>
        <taxon>Chaetothyriomycetidae</taxon>
        <taxon>Phaeomoniellales</taxon>
        <taxon>Phaeomoniellaceae</taxon>
        <taxon>Phaeomoniella</taxon>
    </lineage>
</organism>
<keyword evidence="8 11" id="KW-0472">Membrane</keyword>
<keyword evidence="5 11" id="KW-0812">Transmembrane</keyword>
<reference evidence="12 13" key="2">
    <citation type="submission" date="2015-05" db="EMBL/GenBank/DDBJ databases">
        <authorList>
            <person name="Morales-Cruz A."/>
            <person name="Amrine K.C."/>
            <person name="Cantu D."/>
        </authorList>
    </citation>
    <scope>NUCLEOTIDE SEQUENCE [LARGE SCALE GENOMIC DNA]</scope>
    <source>
        <strain evidence="12">UCRPC4</strain>
    </source>
</reference>
<evidence type="ECO:0000256" key="1">
    <source>
        <dbReference type="ARBA" id="ARBA00004606"/>
    </source>
</evidence>
<dbReference type="SUPFAM" id="SSF53448">
    <property type="entry name" value="Nucleotide-diphospho-sugar transferases"/>
    <property type="match status" value="1"/>
</dbReference>
<dbReference type="GO" id="GO:0005794">
    <property type="term" value="C:Golgi apparatus"/>
    <property type="evidence" value="ECO:0007669"/>
    <property type="project" value="TreeGrafter"/>
</dbReference>
<evidence type="ECO:0000256" key="8">
    <source>
        <dbReference type="ARBA" id="ARBA00023136"/>
    </source>
</evidence>
<evidence type="ECO:0000313" key="12">
    <source>
        <dbReference type="EMBL" id="KKY24149.1"/>
    </source>
</evidence>
<dbReference type="OrthoDB" id="430354at2759"/>
<protein>
    <submittedName>
        <fullName evidence="12">Putative glycosyl transferase</fullName>
    </submittedName>
</protein>
<evidence type="ECO:0000256" key="11">
    <source>
        <dbReference type="SAM" id="Phobius"/>
    </source>
</evidence>
<comment type="subcellular location">
    <subcellularLocation>
        <location evidence="1">Membrane</location>
        <topology evidence="1">Single-pass type II membrane protein</topology>
    </subcellularLocation>
</comment>
<dbReference type="GO" id="GO:0000033">
    <property type="term" value="F:alpha-1,3-mannosyltransferase activity"/>
    <property type="evidence" value="ECO:0007669"/>
    <property type="project" value="TreeGrafter"/>
</dbReference>
<keyword evidence="13" id="KW-1185">Reference proteome</keyword>
<dbReference type="Proteomes" id="UP000053317">
    <property type="component" value="Unassembled WGS sequence"/>
</dbReference>
<evidence type="ECO:0000256" key="4">
    <source>
        <dbReference type="ARBA" id="ARBA00022679"/>
    </source>
</evidence>
<dbReference type="GO" id="GO:0006493">
    <property type="term" value="P:protein O-linked glycosylation"/>
    <property type="evidence" value="ECO:0007669"/>
    <property type="project" value="TreeGrafter"/>
</dbReference>
<evidence type="ECO:0000256" key="6">
    <source>
        <dbReference type="ARBA" id="ARBA00022968"/>
    </source>
</evidence>
<dbReference type="InterPro" id="IPR022751">
    <property type="entry name" value="Alpha_mannosyltransferase"/>
</dbReference>
<evidence type="ECO:0000256" key="10">
    <source>
        <dbReference type="SAM" id="MobiDB-lite"/>
    </source>
</evidence>
<feature type="transmembrane region" description="Helical" evidence="11">
    <location>
        <begin position="7"/>
        <end position="26"/>
    </location>
</feature>
<proteinExistence type="inferred from homology"/>
<keyword evidence="9" id="KW-0325">Glycoprotein</keyword>
<dbReference type="Gene3D" id="3.90.550.10">
    <property type="entry name" value="Spore Coat Polysaccharide Biosynthesis Protein SpsA, Chain A"/>
    <property type="match status" value="1"/>
</dbReference>
<evidence type="ECO:0000256" key="2">
    <source>
        <dbReference type="ARBA" id="ARBA00009105"/>
    </source>
</evidence>
<evidence type="ECO:0000256" key="3">
    <source>
        <dbReference type="ARBA" id="ARBA00022676"/>
    </source>
</evidence>
<feature type="region of interest" description="Disordered" evidence="10">
    <location>
        <begin position="442"/>
        <end position="461"/>
    </location>
</feature>
<feature type="compositionally biased region" description="Basic and acidic residues" evidence="10">
    <location>
        <begin position="444"/>
        <end position="461"/>
    </location>
</feature>
<evidence type="ECO:0000256" key="5">
    <source>
        <dbReference type="ARBA" id="ARBA00022692"/>
    </source>
</evidence>
<comment type="caution">
    <text evidence="12">The sequence shown here is derived from an EMBL/GenBank/DDBJ whole genome shotgun (WGS) entry which is preliminary data.</text>
</comment>
<keyword evidence="6" id="KW-0735">Signal-anchor</keyword>
<dbReference type="InterPro" id="IPR029044">
    <property type="entry name" value="Nucleotide-diphossugar_trans"/>
</dbReference>
<keyword evidence="3" id="KW-0328">Glycosyltransferase</keyword>
<comment type="similarity">
    <text evidence="2">Belongs to the MNN1/MNT family.</text>
</comment>
<dbReference type="EMBL" id="LCWF01000063">
    <property type="protein sequence ID" value="KKY24149.1"/>
    <property type="molecule type" value="Genomic_DNA"/>
</dbReference>
<dbReference type="AlphaFoldDB" id="A0A0G2EPB5"/>
<dbReference type="GO" id="GO:0016020">
    <property type="term" value="C:membrane"/>
    <property type="evidence" value="ECO:0007669"/>
    <property type="project" value="UniProtKB-SubCell"/>
</dbReference>
<accession>A0A0G2EPB5</accession>